<keyword evidence="4 5" id="KW-0539">Nucleus</keyword>
<reference evidence="11" key="1">
    <citation type="journal article" date="2020" name="PLoS Negl. Trop. Dis.">
        <title>High-quality nuclear genome for Sarcoptes scabiei-A critical resource for a neglected parasite.</title>
        <authorList>
            <person name="Korhonen P.K."/>
            <person name="Gasser R.B."/>
            <person name="Ma G."/>
            <person name="Wang T."/>
            <person name="Stroehlein A.J."/>
            <person name="Young N.D."/>
            <person name="Ang C.S."/>
            <person name="Fernando D.D."/>
            <person name="Lu H.C."/>
            <person name="Taylor S."/>
            <person name="Reynolds S.L."/>
            <person name="Mofiz E."/>
            <person name="Najaraj S.H."/>
            <person name="Gowda H."/>
            <person name="Madugundu A."/>
            <person name="Renuse S."/>
            <person name="Holt D."/>
            <person name="Pandey A."/>
            <person name="Papenfuss A.T."/>
            <person name="Fischer K."/>
        </authorList>
    </citation>
    <scope>NUCLEOTIDE SEQUENCE [LARGE SCALE GENOMIC DNA]</scope>
</reference>
<dbReference type="PANTHER" id="PTHR24333:SF13">
    <property type="entry name" value="HOMEOBOX DOMAIN-CONTAINING PROTEIN"/>
    <property type="match status" value="1"/>
</dbReference>
<keyword evidence="2 5" id="KW-0238">DNA-binding</keyword>
<feature type="compositionally biased region" description="Polar residues" evidence="7">
    <location>
        <begin position="969"/>
        <end position="978"/>
    </location>
</feature>
<feature type="region of interest" description="Disordered" evidence="7">
    <location>
        <begin position="566"/>
        <end position="615"/>
    </location>
</feature>
<evidence type="ECO:0000313" key="9">
    <source>
        <dbReference type="EMBL" id="KAF7495697.1"/>
    </source>
</evidence>
<dbReference type="InterPro" id="IPR020479">
    <property type="entry name" value="HD_metazoa"/>
</dbReference>
<feature type="compositionally biased region" description="Low complexity" evidence="7">
    <location>
        <begin position="200"/>
        <end position="218"/>
    </location>
</feature>
<reference evidence="10" key="3">
    <citation type="submission" date="2022-06" db="UniProtKB">
        <authorList>
            <consortium name="EnsemblMetazoa"/>
        </authorList>
    </citation>
    <scope>IDENTIFICATION</scope>
</reference>
<evidence type="ECO:0000256" key="3">
    <source>
        <dbReference type="ARBA" id="ARBA00023155"/>
    </source>
</evidence>
<dbReference type="SMART" id="SM00389">
    <property type="entry name" value="HOX"/>
    <property type="match status" value="1"/>
</dbReference>
<dbReference type="CDD" id="cd00086">
    <property type="entry name" value="homeodomain"/>
    <property type="match status" value="1"/>
</dbReference>
<dbReference type="Gene3D" id="1.10.10.60">
    <property type="entry name" value="Homeodomain-like"/>
    <property type="match status" value="1"/>
</dbReference>
<feature type="compositionally biased region" description="Acidic residues" evidence="7">
    <location>
        <begin position="420"/>
        <end position="448"/>
    </location>
</feature>
<feature type="domain" description="Homeobox" evidence="8">
    <location>
        <begin position="334"/>
        <end position="394"/>
    </location>
</feature>
<evidence type="ECO:0000259" key="8">
    <source>
        <dbReference type="PROSITE" id="PS50071"/>
    </source>
</evidence>
<feature type="region of interest" description="Disordered" evidence="7">
    <location>
        <begin position="927"/>
        <end position="982"/>
    </location>
</feature>
<name>A0A834RHC2_SARSC</name>
<feature type="region of interest" description="Disordered" evidence="7">
    <location>
        <begin position="1085"/>
        <end position="1112"/>
    </location>
</feature>
<evidence type="ECO:0000256" key="7">
    <source>
        <dbReference type="SAM" id="MobiDB-lite"/>
    </source>
</evidence>
<gene>
    <name evidence="9" type="ORF">SSS_1702</name>
</gene>
<dbReference type="OrthoDB" id="6159439at2759"/>
<accession>A0A834RHC2</accession>
<feature type="compositionally biased region" description="Low complexity" evidence="7">
    <location>
        <begin position="939"/>
        <end position="955"/>
    </location>
</feature>
<dbReference type="EMBL" id="WVUK01000046">
    <property type="protein sequence ID" value="KAF7495697.1"/>
    <property type="molecule type" value="Genomic_DNA"/>
</dbReference>
<comment type="subcellular location">
    <subcellularLocation>
        <location evidence="1 5 6">Nucleus</location>
    </subcellularLocation>
</comment>
<reference evidence="9" key="2">
    <citation type="submission" date="2020-01" db="EMBL/GenBank/DDBJ databases">
        <authorList>
            <person name="Korhonen P.K.K."/>
            <person name="Guangxu M.G."/>
            <person name="Wang T.W."/>
            <person name="Stroehlein A.J.S."/>
            <person name="Young N.D."/>
            <person name="Ang C.-S.A."/>
            <person name="Fernando D.W.F."/>
            <person name="Lu H.L."/>
            <person name="Taylor S.T."/>
            <person name="Ehtesham M.E.M."/>
            <person name="Najaraj S.H.N."/>
            <person name="Harsha G.H.G."/>
            <person name="Madugundu A.M."/>
            <person name="Renuse S.R."/>
            <person name="Holt D.H."/>
            <person name="Pandey A.P."/>
            <person name="Papenfuss A.P."/>
            <person name="Gasser R.B.G."/>
            <person name="Fischer K.F."/>
        </authorList>
    </citation>
    <scope>NUCLEOTIDE SEQUENCE</scope>
    <source>
        <strain evidence="9">SSS_KF_BRIS2020</strain>
    </source>
</reference>
<dbReference type="InterPro" id="IPR050848">
    <property type="entry name" value="Homeobox_TF"/>
</dbReference>
<evidence type="ECO:0000313" key="11">
    <source>
        <dbReference type="Proteomes" id="UP000070412"/>
    </source>
</evidence>
<feature type="compositionally biased region" description="Low complexity" evidence="7">
    <location>
        <begin position="1096"/>
        <end position="1108"/>
    </location>
</feature>
<feature type="region of interest" description="Disordered" evidence="7">
    <location>
        <begin position="318"/>
        <end position="339"/>
    </location>
</feature>
<dbReference type="PROSITE" id="PS50071">
    <property type="entry name" value="HOMEOBOX_2"/>
    <property type="match status" value="1"/>
</dbReference>
<keyword evidence="11" id="KW-1185">Reference proteome</keyword>
<feature type="region of interest" description="Disordered" evidence="7">
    <location>
        <begin position="199"/>
        <end position="218"/>
    </location>
</feature>
<dbReference type="PANTHER" id="PTHR24333">
    <property type="entry name" value="HOMEO BOX HB9 LIKE A-RELATED"/>
    <property type="match status" value="1"/>
</dbReference>
<evidence type="ECO:0000313" key="10">
    <source>
        <dbReference type="EnsemblMetazoa" id="KAF7495697.1"/>
    </source>
</evidence>
<dbReference type="GO" id="GO:0048513">
    <property type="term" value="P:animal organ development"/>
    <property type="evidence" value="ECO:0007669"/>
    <property type="project" value="UniProtKB-ARBA"/>
</dbReference>
<dbReference type="InterPro" id="IPR017970">
    <property type="entry name" value="Homeobox_CS"/>
</dbReference>
<sequence length="1194" mass="133329">MEIENFFLQNCFKTQMDHYLTNHYPTEPSSSSSSLSLSSSSSSSSPSFSSASYRSTLSSSLVSSSSSSSSITATTTTTTTMISFPSQMDTNTIESIEAKRFDCVEQSSIVGKVSDSSKTPMLIDQSICEKISTSNSNNQSSISSLTSQTNCISSTKSDNVPSSSSSLSLSSRSSLSATNSPSIFTQQNQENFVANLENRSQQLQQQQQHQQQQQNQSQSLINHPILSNYTMIQNLDRSENLIYNNSQFIDDRLKHTNQQIDYIQSQKVTAMNPTISTPSSSSLSSTAAAAAAISNNKQISSMKERKSQGSNLAWIVKDSSKKMSRKHQSQGDPNLPRRLRTAYTNAQLLELEKEFHYNKYLCRPRRIEIAASLDLTERQVKVWFQNRRMKFKRQNHSKSSGNDEKSSKESSSICLNGLSDIDDDLDDNDNNNNNEDGDDDDDDQEDDELGNFCEQTEQNRITGENLCEINSTSIINDLNAIDQSQSVLENNLQSITNFISNQTIHKNDLESEIDVEKKTISFASKIDSNNVLIKNEIIENDLDVESNRNQILTPTAQINPIETLSSKQLLTKMTQEKPKRQRRSRKTIQKENRTDNFPNQFGTIVPVSSSRKTSKRTNKTAIINYDCDQHRIDVNNLESTLKDGNSHSRSNECHLLHNALSTQSMLSNSLPSLSTTTSCINDRVDPLLFGKNAININRIATKTTATTISSASGTSLMHLSQEQSVSICNKMMISSHCKMFNAQDDPQCSNVKLIQTNCNQYDNDGGSSHNPLHNPNQINENLGIGIGGVNTRNHHQNRSNDSYTNGYQSIKQYNQYNQFGEQPISNSFDQISQSSMNAYDDLFYSNNYPNSQTRQFKSSYDSVPYDINEFDQNGEIYQQFYHSSSSQEFGTRNSDRFSCTNPYQNNLNRQQISSSFNTLNDQSISSYPPNIYPFMENQSPSSSSSSSSPSSSSSSIVGHSNHMQRRHNGLSQRHQQLPPSEYSVVSLKQQHQQYQSIASNRMNLSPSGTPVSIPQSIHQTVSNQTFQPTAQQFNMNSYQYQVNQSNSPSFNQLSHSQQATYYNNGCGISNESISPTTNLNTVGGGVGGDRNSLMTSPASSSSSPPKSSTMENCLSNRYDVERSQQASISMMNYHQSNTPYRNTHASPIESTNSHPHRFDQSHYNSQSIAANQSMHSNDPISSSNSIGIDYYQFN</sequence>
<dbReference type="Pfam" id="PF00046">
    <property type="entry name" value="Homeodomain"/>
    <property type="match status" value="1"/>
</dbReference>
<evidence type="ECO:0000256" key="1">
    <source>
        <dbReference type="ARBA" id="ARBA00004123"/>
    </source>
</evidence>
<dbReference type="PROSITE" id="PS00027">
    <property type="entry name" value="HOMEOBOX_1"/>
    <property type="match status" value="1"/>
</dbReference>
<evidence type="ECO:0000256" key="4">
    <source>
        <dbReference type="ARBA" id="ARBA00023242"/>
    </source>
</evidence>
<dbReference type="FunFam" id="1.10.10.60:FF:000176">
    <property type="entry name" value="pancreas/duodenum homeobox protein 1"/>
    <property type="match status" value="1"/>
</dbReference>
<dbReference type="InterPro" id="IPR009057">
    <property type="entry name" value="Homeodomain-like_sf"/>
</dbReference>
<dbReference type="GO" id="GO:0000981">
    <property type="term" value="F:DNA-binding transcription factor activity, RNA polymerase II-specific"/>
    <property type="evidence" value="ECO:0007669"/>
    <property type="project" value="InterPro"/>
</dbReference>
<keyword evidence="3 5" id="KW-0371">Homeobox</keyword>
<dbReference type="GO" id="GO:0003677">
    <property type="term" value="F:DNA binding"/>
    <property type="evidence" value="ECO:0007669"/>
    <property type="project" value="UniProtKB-UniRule"/>
</dbReference>
<evidence type="ECO:0000256" key="6">
    <source>
        <dbReference type="RuleBase" id="RU000682"/>
    </source>
</evidence>
<protein>
    <submittedName>
        <fullName evidence="9">Homeotic protein proboscipedia</fullName>
    </submittedName>
</protein>
<dbReference type="EnsemblMetazoa" id="SSS_1702s_mrna">
    <property type="protein sequence ID" value="KAF7495697.1"/>
    <property type="gene ID" value="SSS_1702"/>
</dbReference>
<proteinExistence type="predicted"/>
<feature type="region of interest" description="Disordered" evidence="7">
    <location>
        <begin position="392"/>
        <end position="448"/>
    </location>
</feature>
<dbReference type="GO" id="GO:0005634">
    <property type="term" value="C:nucleus"/>
    <property type="evidence" value="ECO:0007669"/>
    <property type="project" value="UniProtKB-SubCell"/>
</dbReference>
<dbReference type="InterPro" id="IPR001356">
    <property type="entry name" value="HD"/>
</dbReference>
<feature type="DNA-binding region" description="Homeobox" evidence="5">
    <location>
        <begin position="336"/>
        <end position="395"/>
    </location>
</feature>
<feature type="region of interest" description="Disordered" evidence="7">
    <location>
        <begin position="152"/>
        <end position="173"/>
    </location>
</feature>
<dbReference type="Proteomes" id="UP000070412">
    <property type="component" value="Unassembled WGS sequence"/>
</dbReference>
<evidence type="ECO:0000256" key="2">
    <source>
        <dbReference type="ARBA" id="ARBA00023125"/>
    </source>
</evidence>
<evidence type="ECO:0000256" key="5">
    <source>
        <dbReference type="PROSITE-ProRule" id="PRU00108"/>
    </source>
</evidence>
<organism evidence="9">
    <name type="scientific">Sarcoptes scabiei</name>
    <name type="common">Itch mite</name>
    <name type="synonym">Acarus scabiei</name>
    <dbReference type="NCBI Taxonomy" id="52283"/>
    <lineage>
        <taxon>Eukaryota</taxon>
        <taxon>Metazoa</taxon>
        <taxon>Ecdysozoa</taxon>
        <taxon>Arthropoda</taxon>
        <taxon>Chelicerata</taxon>
        <taxon>Arachnida</taxon>
        <taxon>Acari</taxon>
        <taxon>Acariformes</taxon>
        <taxon>Sarcoptiformes</taxon>
        <taxon>Astigmata</taxon>
        <taxon>Psoroptidia</taxon>
        <taxon>Sarcoptoidea</taxon>
        <taxon>Sarcoptidae</taxon>
        <taxon>Sarcoptinae</taxon>
        <taxon>Sarcoptes</taxon>
    </lineage>
</organism>
<dbReference type="PRINTS" id="PR00024">
    <property type="entry name" value="HOMEOBOX"/>
</dbReference>
<dbReference type="AlphaFoldDB" id="A0A834RHC2"/>
<dbReference type="SUPFAM" id="SSF46689">
    <property type="entry name" value="Homeodomain-like"/>
    <property type="match status" value="1"/>
</dbReference>